<sequence length="95" mass="9739">MVDNAELSADCYTATEGSIIITLKPEYLSTLAAGSHSISIVSANGVATANFEVQTADTTAVSPKTGDNGQAALWITLLILSCGALAAVGIRKKVR</sequence>
<dbReference type="AlphaFoldDB" id="C0FZU3"/>
<comment type="caution">
    <text evidence="2">The sequence shown here is derived from an EMBL/GenBank/DDBJ whole genome shotgun (WGS) entry which is preliminary data.</text>
</comment>
<evidence type="ECO:0000313" key="2">
    <source>
        <dbReference type="EMBL" id="EEG91813.1"/>
    </source>
</evidence>
<proteinExistence type="predicted"/>
<reference evidence="2 3" key="2">
    <citation type="submission" date="2009-03" db="EMBL/GenBank/DDBJ databases">
        <title>Draft genome sequence of Roseburia inulinivorans (DSM 16841).</title>
        <authorList>
            <person name="Sudarsanam P."/>
            <person name="Ley R."/>
            <person name="Guruge J."/>
            <person name="Turnbaugh P.J."/>
            <person name="Mahowald M."/>
            <person name="Liep D."/>
            <person name="Gordon J."/>
        </authorList>
    </citation>
    <scope>NUCLEOTIDE SEQUENCE [LARGE SCALE GENOMIC DNA]</scope>
    <source>
        <strain evidence="2 3">DSM 16841</strain>
    </source>
</reference>
<reference evidence="2 3" key="1">
    <citation type="submission" date="2009-02" db="EMBL/GenBank/DDBJ databases">
        <authorList>
            <person name="Fulton L."/>
            <person name="Clifton S."/>
            <person name="Fulton B."/>
            <person name="Xu J."/>
            <person name="Minx P."/>
            <person name="Pepin K.H."/>
            <person name="Johnson M."/>
            <person name="Bhonagiri V."/>
            <person name="Nash W.E."/>
            <person name="Mardis E.R."/>
            <person name="Wilson R.K."/>
        </authorList>
    </citation>
    <scope>NUCLEOTIDE SEQUENCE [LARGE SCALE GENOMIC DNA]</scope>
    <source>
        <strain evidence="2 3">DSM 16841</strain>
    </source>
</reference>
<dbReference type="RefSeq" id="WP_007890463.1">
    <property type="nucleotide sequence ID" value="NZ_ACFY01000170.1"/>
</dbReference>
<keyword evidence="1" id="KW-0812">Transmembrane</keyword>
<accession>C0FZU3</accession>
<dbReference type="EMBL" id="ACFY01000170">
    <property type="protein sequence ID" value="EEG91813.1"/>
    <property type="molecule type" value="Genomic_DNA"/>
</dbReference>
<evidence type="ECO:0008006" key="4">
    <source>
        <dbReference type="Google" id="ProtNLM"/>
    </source>
</evidence>
<organism evidence="2 3">
    <name type="scientific">Roseburia inulinivorans DSM 16841</name>
    <dbReference type="NCBI Taxonomy" id="622312"/>
    <lineage>
        <taxon>Bacteria</taxon>
        <taxon>Bacillati</taxon>
        <taxon>Bacillota</taxon>
        <taxon>Clostridia</taxon>
        <taxon>Lachnospirales</taxon>
        <taxon>Lachnospiraceae</taxon>
        <taxon>Roseburia</taxon>
    </lineage>
</organism>
<protein>
    <recommendedName>
        <fullName evidence="4">LPXTG-motif cell wall anchor domain protein</fullName>
    </recommendedName>
</protein>
<keyword evidence="1" id="KW-0472">Membrane</keyword>
<name>C0FZU3_9FIRM</name>
<gene>
    <name evidence="2" type="ORF">ROSEINA2194_04290</name>
</gene>
<evidence type="ECO:0000256" key="1">
    <source>
        <dbReference type="SAM" id="Phobius"/>
    </source>
</evidence>
<keyword evidence="1" id="KW-1133">Transmembrane helix</keyword>
<dbReference type="Proteomes" id="UP000003561">
    <property type="component" value="Unassembled WGS sequence"/>
</dbReference>
<evidence type="ECO:0000313" key="3">
    <source>
        <dbReference type="Proteomes" id="UP000003561"/>
    </source>
</evidence>
<feature type="transmembrane region" description="Helical" evidence="1">
    <location>
        <begin position="71"/>
        <end position="90"/>
    </location>
</feature>